<evidence type="ECO:0000313" key="3">
    <source>
        <dbReference type="Proteomes" id="UP000253324"/>
    </source>
</evidence>
<protein>
    <recommendedName>
        <fullName evidence="4">DUF2125 domain-containing protein</fullName>
    </recommendedName>
</protein>
<organism evidence="2 3">
    <name type="scientific">Phyllobacterium bourgognense</name>
    <dbReference type="NCBI Taxonomy" id="314236"/>
    <lineage>
        <taxon>Bacteria</taxon>
        <taxon>Pseudomonadati</taxon>
        <taxon>Pseudomonadota</taxon>
        <taxon>Alphaproteobacteria</taxon>
        <taxon>Hyphomicrobiales</taxon>
        <taxon>Phyllobacteriaceae</taxon>
        <taxon>Phyllobacterium</taxon>
    </lineage>
</organism>
<keyword evidence="1" id="KW-1133">Transmembrane helix</keyword>
<dbReference type="RefSeq" id="WP_181872529.1">
    <property type="nucleotide sequence ID" value="NZ_QPJM01000013.1"/>
</dbReference>
<gene>
    <name evidence="2" type="ORF">C7476_11394</name>
</gene>
<keyword evidence="1" id="KW-0472">Membrane</keyword>
<evidence type="ECO:0008006" key="4">
    <source>
        <dbReference type="Google" id="ProtNLM"/>
    </source>
</evidence>
<dbReference type="EMBL" id="QPJM01000013">
    <property type="protein sequence ID" value="RCW80621.1"/>
    <property type="molecule type" value="Genomic_DNA"/>
</dbReference>
<sequence length="339" mass="35925">MPSSTAEKSRKPWRLPIIIGALIILAGVIYTGGWYYLANQLESRVATNIAAFKQQGIDATCENAKASGYPLRVGLDCSNVGWVDRAKNISITAGAFRSAAQIYDPLKIVSSVEGPAAVDVPGAPPLDVKWEHLATSVRLDKPLPKQLSIEGSNVMVNERGNASNPVPFAVMQTGKLEFNTAQPQMDIALSFDKLKIADNIVLDRPLPELTGAADVQLANGFALLAKPERDLSVLRGQTGTLRKVELSFEDGSGIAISGPFSVADDGRISGDFKVTMRNPEGVAKVMQGIFPEAGNTISTVVQAMAFVPKDASGAPTLPITVKNGKMSVGFIGIGRLPAL</sequence>
<dbReference type="InterPro" id="IPR018666">
    <property type="entry name" value="DUF2125"/>
</dbReference>
<dbReference type="Pfam" id="PF09898">
    <property type="entry name" value="DUF2125"/>
    <property type="match status" value="1"/>
</dbReference>
<feature type="transmembrane region" description="Helical" evidence="1">
    <location>
        <begin position="12"/>
        <end position="37"/>
    </location>
</feature>
<evidence type="ECO:0000313" key="2">
    <source>
        <dbReference type="EMBL" id="RCW80621.1"/>
    </source>
</evidence>
<dbReference type="Proteomes" id="UP000253324">
    <property type="component" value="Unassembled WGS sequence"/>
</dbReference>
<accession>A0A368YK60</accession>
<keyword evidence="3" id="KW-1185">Reference proteome</keyword>
<proteinExistence type="predicted"/>
<evidence type="ECO:0000256" key="1">
    <source>
        <dbReference type="SAM" id="Phobius"/>
    </source>
</evidence>
<dbReference type="AlphaFoldDB" id="A0A368YK60"/>
<name>A0A368YK60_9HYPH</name>
<comment type="caution">
    <text evidence="2">The sequence shown here is derived from an EMBL/GenBank/DDBJ whole genome shotgun (WGS) entry which is preliminary data.</text>
</comment>
<reference evidence="2 3" key="1">
    <citation type="submission" date="2018-07" db="EMBL/GenBank/DDBJ databases">
        <title>Genomic Encyclopedia of Type Strains, Phase III (KMG-III): the genomes of soil and plant-associated and newly described type strains.</title>
        <authorList>
            <person name="Whitman W."/>
        </authorList>
    </citation>
    <scope>NUCLEOTIDE SEQUENCE [LARGE SCALE GENOMIC DNA]</scope>
    <source>
        <strain evidence="2 3">31-25a</strain>
    </source>
</reference>
<keyword evidence="1" id="KW-0812">Transmembrane</keyword>